<reference evidence="2" key="1">
    <citation type="submission" date="2018-06" db="EMBL/GenBank/DDBJ databases">
        <authorList>
            <person name="Zhirakovskaya E."/>
        </authorList>
    </citation>
    <scope>NUCLEOTIDE SEQUENCE</scope>
</reference>
<dbReference type="PANTHER" id="PTHR33175:SF3">
    <property type="entry name" value="DNA-BINDING PROTEIN HU-BETA"/>
    <property type="match status" value="1"/>
</dbReference>
<keyword evidence="1 2" id="KW-0238">DNA-binding</keyword>
<dbReference type="InterPro" id="IPR010992">
    <property type="entry name" value="IHF-like_DNA-bd_dom_sf"/>
</dbReference>
<dbReference type="Gene3D" id="4.10.520.10">
    <property type="entry name" value="IHF-like DNA-binding proteins"/>
    <property type="match status" value="1"/>
</dbReference>
<accession>A0A3B0S563</accession>
<dbReference type="PRINTS" id="PR01727">
    <property type="entry name" value="DNABINDINGHU"/>
</dbReference>
<organism evidence="2">
    <name type="scientific">hydrothermal vent metagenome</name>
    <dbReference type="NCBI Taxonomy" id="652676"/>
    <lineage>
        <taxon>unclassified sequences</taxon>
        <taxon>metagenomes</taxon>
        <taxon>ecological metagenomes</taxon>
    </lineage>
</organism>
<sequence length="91" mass="9744">MNKNELAECVAADCDMTKAQAIEAVNSVVNTIEKTLGDGGEVRLPGFGSFTVAHRAAGMARNPRTGEMIQRPASKRPKFKAGKSFKDCVNC</sequence>
<dbReference type="GO" id="GO:0003677">
    <property type="term" value="F:DNA binding"/>
    <property type="evidence" value="ECO:0007669"/>
    <property type="project" value="UniProtKB-KW"/>
</dbReference>
<dbReference type="SUPFAM" id="SSF47729">
    <property type="entry name" value="IHF-like DNA-binding proteins"/>
    <property type="match status" value="1"/>
</dbReference>
<dbReference type="InterPro" id="IPR000119">
    <property type="entry name" value="Hist_DNA-bd"/>
</dbReference>
<proteinExistence type="predicted"/>
<dbReference type="CDD" id="cd13831">
    <property type="entry name" value="HU"/>
    <property type="match status" value="1"/>
</dbReference>
<dbReference type="Pfam" id="PF00216">
    <property type="entry name" value="Bac_DNA_binding"/>
    <property type="match status" value="1"/>
</dbReference>
<protein>
    <submittedName>
        <fullName evidence="2">DNA-binding protein HU-beta</fullName>
    </submittedName>
</protein>
<evidence type="ECO:0000256" key="1">
    <source>
        <dbReference type="ARBA" id="ARBA00023125"/>
    </source>
</evidence>
<dbReference type="AlphaFoldDB" id="A0A3B0S563"/>
<evidence type="ECO:0000313" key="2">
    <source>
        <dbReference type="EMBL" id="VAV90505.1"/>
    </source>
</evidence>
<name>A0A3B0S563_9ZZZZ</name>
<dbReference type="EMBL" id="UOEE01000112">
    <property type="protein sequence ID" value="VAV90505.1"/>
    <property type="molecule type" value="Genomic_DNA"/>
</dbReference>
<dbReference type="SMART" id="SM00411">
    <property type="entry name" value="BHL"/>
    <property type="match status" value="1"/>
</dbReference>
<dbReference type="GO" id="GO:0030527">
    <property type="term" value="F:structural constituent of chromatin"/>
    <property type="evidence" value="ECO:0007669"/>
    <property type="project" value="InterPro"/>
</dbReference>
<gene>
    <name evidence="2" type="ORF">MNBD_ALPHA06-1135</name>
</gene>
<dbReference type="PANTHER" id="PTHR33175">
    <property type="entry name" value="DNA-BINDING PROTEIN HU"/>
    <property type="match status" value="1"/>
</dbReference>